<gene>
    <name evidence="2" type="ORF">BS47DRAFT_353855</name>
</gene>
<feature type="compositionally biased region" description="Low complexity" evidence="1">
    <location>
        <begin position="63"/>
        <end position="76"/>
    </location>
</feature>
<feature type="region of interest" description="Disordered" evidence="1">
    <location>
        <begin position="63"/>
        <end position="92"/>
    </location>
</feature>
<dbReference type="EMBL" id="MU129092">
    <property type="protein sequence ID" value="KAF9507007.1"/>
    <property type="molecule type" value="Genomic_DNA"/>
</dbReference>
<sequence length="105" mass="11847">MNERESSWWTNPSLMSHSEFATRDFMRHGILGESPLESPESRNSDRFQSVDLQRINVSFTTKSTSATLDSTDASTSQLITRDTEESSPSRLRGAGLLKMCRVHSH</sequence>
<dbReference type="Proteomes" id="UP000886523">
    <property type="component" value="Unassembled WGS sequence"/>
</dbReference>
<keyword evidence="3" id="KW-1185">Reference proteome</keyword>
<comment type="caution">
    <text evidence="2">The sequence shown here is derived from an EMBL/GenBank/DDBJ whole genome shotgun (WGS) entry which is preliminary data.</text>
</comment>
<organism evidence="2 3">
    <name type="scientific">Hydnum rufescens UP504</name>
    <dbReference type="NCBI Taxonomy" id="1448309"/>
    <lineage>
        <taxon>Eukaryota</taxon>
        <taxon>Fungi</taxon>
        <taxon>Dikarya</taxon>
        <taxon>Basidiomycota</taxon>
        <taxon>Agaricomycotina</taxon>
        <taxon>Agaricomycetes</taxon>
        <taxon>Cantharellales</taxon>
        <taxon>Hydnaceae</taxon>
        <taxon>Hydnum</taxon>
    </lineage>
</organism>
<evidence type="ECO:0000256" key="1">
    <source>
        <dbReference type="SAM" id="MobiDB-lite"/>
    </source>
</evidence>
<evidence type="ECO:0000313" key="3">
    <source>
        <dbReference type="Proteomes" id="UP000886523"/>
    </source>
</evidence>
<name>A0A9P6DML0_9AGAM</name>
<accession>A0A9P6DML0</accession>
<proteinExistence type="predicted"/>
<protein>
    <submittedName>
        <fullName evidence="2">Uncharacterized protein</fullName>
    </submittedName>
</protein>
<reference evidence="2" key="1">
    <citation type="journal article" date="2020" name="Nat. Commun.">
        <title>Large-scale genome sequencing of mycorrhizal fungi provides insights into the early evolution of symbiotic traits.</title>
        <authorList>
            <person name="Miyauchi S."/>
            <person name="Kiss E."/>
            <person name="Kuo A."/>
            <person name="Drula E."/>
            <person name="Kohler A."/>
            <person name="Sanchez-Garcia M."/>
            <person name="Morin E."/>
            <person name="Andreopoulos B."/>
            <person name="Barry K.W."/>
            <person name="Bonito G."/>
            <person name="Buee M."/>
            <person name="Carver A."/>
            <person name="Chen C."/>
            <person name="Cichocki N."/>
            <person name="Clum A."/>
            <person name="Culley D."/>
            <person name="Crous P.W."/>
            <person name="Fauchery L."/>
            <person name="Girlanda M."/>
            <person name="Hayes R.D."/>
            <person name="Keri Z."/>
            <person name="LaButti K."/>
            <person name="Lipzen A."/>
            <person name="Lombard V."/>
            <person name="Magnuson J."/>
            <person name="Maillard F."/>
            <person name="Murat C."/>
            <person name="Nolan M."/>
            <person name="Ohm R.A."/>
            <person name="Pangilinan J."/>
            <person name="Pereira M.F."/>
            <person name="Perotto S."/>
            <person name="Peter M."/>
            <person name="Pfister S."/>
            <person name="Riley R."/>
            <person name="Sitrit Y."/>
            <person name="Stielow J.B."/>
            <person name="Szollosi G."/>
            <person name="Zifcakova L."/>
            <person name="Stursova M."/>
            <person name="Spatafora J.W."/>
            <person name="Tedersoo L."/>
            <person name="Vaario L.M."/>
            <person name="Yamada A."/>
            <person name="Yan M."/>
            <person name="Wang P."/>
            <person name="Xu J."/>
            <person name="Bruns T."/>
            <person name="Baldrian P."/>
            <person name="Vilgalys R."/>
            <person name="Dunand C."/>
            <person name="Henrissat B."/>
            <person name="Grigoriev I.V."/>
            <person name="Hibbett D."/>
            <person name="Nagy L.G."/>
            <person name="Martin F.M."/>
        </authorList>
    </citation>
    <scope>NUCLEOTIDE SEQUENCE</scope>
    <source>
        <strain evidence="2">UP504</strain>
    </source>
</reference>
<evidence type="ECO:0000313" key="2">
    <source>
        <dbReference type="EMBL" id="KAF9507007.1"/>
    </source>
</evidence>
<dbReference type="AlphaFoldDB" id="A0A9P6DML0"/>